<dbReference type="GO" id="GO:0016780">
    <property type="term" value="F:phosphotransferase activity, for other substituted phosphate groups"/>
    <property type="evidence" value="ECO:0007669"/>
    <property type="project" value="TreeGrafter"/>
</dbReference>
<evidence type="ECO:0000259" key="9">
    <source>
        <dbReference type="Pfam" id="PF02397"/>
    </source>
</evidence>
<evidence type="ECO:0000256" key="5">
    <source>
        <dbReference type="ARBA" id="ARBA00022989"/>
    </source>
</evidence>
<evidence type="ECO:0000256" key="1">
    <source>
        <dbReference type="ARBA" id="ARBA00004141"/>
    </source>
</evidence>
<organism evidence="10 11">
    <name type="scientific">Streptomyces venezuelae</name>
    <dbReference type="NCBI Taxonomy" id="54571"/>
    <lineage>
        <taxon>Bacteria</taxon>
        <taxon>Bacillati</taxon>
        <taxon>Actinomycetota</taxon>
        <taxon>Actinomycetes</taxon>
        <taxon>Kitasatosporales</taxon>
        <taxon>Streptomycetaceae</taxon>
        <taxon>Streptomyces</taxon>
    </lineage>
</organism>
<accession>A0A5P2BPG8</accession>
<protein>
    <submittedName>
        <fullName evidence="10">Transferase</fullName>
    </submittedName>
</protein>
<evidence type="ECO:0000256" key="2">
    <source>
        <dbReference type="ARBA" id="ARBA00006464"/>
    </source>
</evidence>
<evidence type="ECO:0000256" key="3">
    <source>
        <dbReference type="ARBA" id="ARBA00022679"/>
    </source>
</evidence>
<keyword evidence="3 10" id="KW-0808">Transferase</keyword>
<keyword evidence="6 8" id="KW-0472">Membrane</keyword>
<feature type="transmembrane region" description="Helical" evidence="8">
    <location>
        <begin position="139"/>
        <end position="158"/>
    </location>
</feature>
<feature type="transmembrane region" description="Helical" evidence="8">
    <location>
        <begin position="318"/>
        <end position="339"/>
    </location>
</feature>
<sequence>MSAERTVASSSAQSRQDTQAPPGTFVVAPREATVLRGGATARRPARRRRSAAALVAVDCAAALAALLPLDDPLRQAVLAPLLVLGVLALNAQGRLYEYAALPDTLGQLPSLAGRTVLAWSVTAVLATTLPAVGPLAPRTLLGMAALQCLLSFCGRALVHRHRRTTTVRRPRPVLVLGPSGQARGVAAALLRRPGCGMRPVGIVSETADPPQDTEDGAEAQAGSGPELPVLCTEDELHRAVIQNDVGAVLIVTGHGPGPAGWLPVLHGLGCDLWELEAHRAGPVPAPDGPRQYVAGFACRPLTPAGTGRTGVGKRLLDIAVSGVLLLAAAPVLATCALVLRTVEGPGVIFRQERVGKDGRLFTLLKFRTHRPADPQEAATRWSVADEHRMSAFCRFLRGTSLDELPQLWNVLRGDMSLVGPRPERPFFVTQFSQTYPDYAHRHRMPTGITGLAQIHGLRGDTSIEDRCRFDNAYIDSWSFWQDLCILLRTLGCLVRRTGS</sequence>
<evidence type="ECO:0000313" key="10">
    <source>
        <dbReference type="EMBL" id="QES31628.1"/>
    </source>
</evidence>
<keyword evidence="5 8" id="KW-1133">Transmembrane helix</keyword>
<gene>
    <name evidence="10" type="ORF">DEJ47_20255</name>
</gene>
<dbReference type="AlphaFoldDB" id="A0A5P2BPG8"/>
<proteinExistence type="inferred from homology"/>
<evidence type="ECO:0000313" key="11">
    <source>
        <dbReference type="Proteomes" id="UP000323046"/>
    </source>
</evidence>
<comment type="subcellular location">
    <subcellularLocation>
        <location evidence="1">Membrane</location>
        <topology evidence="1">Multi-pass membrane protein</topology>
    </subcellularLocation>
</comment>
<feature type="transmembrane region" description="Helical" evidence="8">
    <location>
        <begin position="51"/>
        <end position="69"/>
    </location>
</feature>
<dbReference type="Proteomes" id="UP000323046">
    <property type="component" value="Chromosome"/>
</dbReference>
<dbReference type="RefSeq" id="WP_150170306.1">
    <property type="nucleotide sequence ID" value="NZ_CP029193.1"/>
</dbReference>
<dbReference type="InterPro" id="IPR003362">
    <property type="entry name" value="Bact_transf"/>
</dbReference>
<feature type="compositionally biased region" description="Polar residues" evidence="7">
    <location>
        <begin position="7"/>
        <end position="21"/>
    </location>
</feature>
<dbReference type="NCBIfam" id="TIGR03025">
    <property type="entry name" value="EPS_sugtrans"/>
    <property type="match status" value="1"/>
</dbReference>
<comment type="similarity">
    <text evidence="2">Belongs to the bacterial sugar transferase family.</text>
</comment>
<dbReference type="OrthoDB" id="9808602at2"/>
<reference evidence="10 11" key="1">
    <citation type="submission" date="2018-05" db="EMBL/GenBank/DDBJ databases">
        <title>Streptomyces venezuelae.</title>
        <authorList>
            <person name="Kim W."/>
            <person name="Lee N."/>
            <person name="Cho B.-K."/>
        </authorList>
    </citation>
    <scope>NUCLEOTIDE SEQUENCE [LARGE SCALE GENOMIC DNA]</scope>
    <source>
        <strain evidence="10 11">ATCC 14583</strain>
    </source>
</reference>
<dbReference type="EMBL" id="CP029193">
    <property type="protein sequence ID" value="QES31628.1"/>
    <property type="molecule type" value="Genomic_DNA"/>
</dbReference>
<feature type="transmembrane region" description="Helical" evidence="8">
    <location>
        <begin position="111"/>
        <end position="133"/>
    </location>
</feature>
<feature type="region of interest" description="Disordered" evidence="7">
    <location>
        <begin position="1"/>
        <end position="23"/>
    </location>
</feature>
<dbReference type="PANTHER" id="PTHR30576">
    <property type="entry name" value="COLANIC BIOSYNTHESIS UDP-GLUCOSE LIPID CARRIER TRANSFERASE"/>
    <property type="match status" value="1"/>
</dbReference>
<name>A0A5P2BPG8_STRVZ</name>
<feature type="transmembrane region" description="Helical" evidence="8">
    <location>
        <begin position="75"/>
        <end position="91"/>
    </location>
</feature>
<dbReference type="GO" id="GO:0016020">
    <property type="term" value="C:membrane"/>
    <property type="evidence" value="ECO:0007669"/>
    <property type="project" value="UniProtKB-SubCell"/>
</dbReference>
<dbReference type="InterPro" id="IPR017475">
    <property type="entry name" value="EPS_sugar_tfrase"/>
</dbReference>
<dbReference type="PANTHER" id="PTHR30576:SF0">
    <property type="entry name" value="UNDECAPRENYL-PHOSPHATE N-ACETYLGALACTOSAMINYL 1-PHOSPHATE TRANSFERASE-RELATED"/>
    <property type="match status" value="1"/>
</dbReference>
<feature type="domain" description="Bacterial sugar transferase" evidence="9">
    <location>
        <begin position="313"/>
        <end position="493"/>
    </location>
</feature>
<keyword evidence="11" id="KW-1185">Reference proteome</keyword>
<keyword evidence="4 8" id="KW-0812">Transmembrane</keyword>
<evidence type="ECO:0000256" key="6">
    <source>
        <dbReference type="ARBA" id="ARBA00023136"/>
    </source>
</evidence>
<dbReference type="Pfam" id="PF02397">
    <property type="entry name" value="Bac_transf"/>
    <property type="match status" value="1"/>
</dbReference>
<evidence type="ECO:0000256" key="4">
    <source>
        <dbReference type="ARBA" id="ARBA00022692"/>
    </source>
</evidence>
<feature type="region of interest" description="Disordered" evidence="7">
    <location>
        <begin position="203"/>
        <end position="225"/>
    </location>
</feature>
<evidence type="ECO:0000256" key="7">
    <source>
        <dbReference type="SAM" id="MobiDB-lite"/>
    </source>
</evidence>
<evidence type="ECO:0000256" key="8">
    <source>
        <dbReference type="SAM" id="Phobius"/>
    </source>
</evidence>